<accession>A0A8S9I694</accession>
<dbReference type="Proteomes" id="UP000712281">
    <property type="component" value="Unassembled WGS sequence"/>
</dbReference>
<organism evidence="1">
    <name type="scientific">Brassica cretica</name>
    <name type="common">Mustard</name>
    <dbReference type="NCBI Taxonomy" id="69181"/>
    <lineage>
        <taxon>Eukaryota</taxon>
        <taxon>Viridiplantae</taxon>
        <taxon>Streptophyta</taxon>
        <taxon>Embryophyta</taxon>
        <taxon>Tracheophyta</taxon>
        <taxon>Spermatophyta</taxon>
        <taxon>Magnoliopsida</taxon>
        <taxon>eudicotyledons</taxon>
        <taxon>Gunneridae</taxon>
        <taxon>Pentapetalae</taxon>
        <taxon>rosids</taxon>
        <taxon>malvids</taxon>
        <taxon>Brassicales</taxon>
        <taxon>Brassicaceae</taxon>
        <taxon>Brassiceae</taxon>
        <taxon>Brassica</taxon>
    </lineage>
</organism>
<evidence type="ECO:0000313" key="2">
    <source>
        <dbReference type="EMBL" id="KAF2595535.1"/>
    </source>
</evidence>
<sequence length="68" mass="7415">RQSGLACSPNLSSCPLYGIDSASQARKQSKMGNSLGGKKTTKVMKIDGETFKLRTAMTAEKIFISWCR</sequence>
<gene>
    <name evidence="2" type="ORF">F2Q68_00011099</name>
    <name evidence="1" type="ORF">F2Q70_00018094</name>
</gene>
<protein>
    <submittedName>
        <fullName evidence="1">Uncharacterized protein</fullName>
    </submittedName>
</protein>
<feature type="non-terminal residue" evidence="1">
    <location>
        <position position="1"/>
    </location>
</feature>
<proteinExistence type="predicted"/>
<name>A0A8S9I694_BRACR</name>
<comment type="caution">
    <text evidence="1">The sequence shown here is derived from an EMBL/GenBank/DDBJ whole genome shotgun (WGS) entry which is preliminary data.</text>
</comment>
<dbReference type="AlphaFoldDB" id="A0A8S9I694"/>
<reference evidence="1" key="1">
    <citation type="submission" date="2019-12" db="EMBL/GenBank/DDBJ databases">
        <title>Genome sequencing and annotation of Brassica cretica.</title>
        <authorList>
            <person name="Studholme D.J."/>
            <person name="Sarris P.F."/>
        </authorList>
    </citation>
    <scope>NUCLEOTIDE SEQUENCE</scope>
    <source>
        <strain evidence="2">PFS-001/15</strain>
        <strain evidence="1">PFS-102/07</strain>
        <tissue evidence="1">Leaf</tissue>
    </source>
</reference>
<dbReference type="EMBL" id="QGKY02001250">
    <property type="protein sequence ID" value="KAF2565065.1"/>
    <property type="molecule type" value="Genomic_DNA"/>
</dbReference>
<dbReference type="EMBL" id="QGKW02000717">
    <property type="protein sequence ID" value="KAF2595535.1"/>
    <property type="molecule type" value="Genomic_DNA"/>
</dbReference>
<evidence type="ECO:0000313" key="1">
    <source>
        <dbReference type="EMBL" id="KAF2565065.1"/>
    </source>
</evidence>